<dbReference type="GO" id="GO:0005886">
    <property type="term" value="C:plasma membrane"/>
    <property type="evidence" value="ECO:0007669"/>
    <property type="project" value="TreeGrafter"/>
</dbReference>
<gene>
    <name evidence="2" type="ORF">Ga0061063_1112</name>
</gene>
<protein>
    <submittedName>
        <fullName evidence="2">Hemerythrin HHE cation binding domain</fullName>
    </submittedName>
</protein>
<dbReference type="AlphaFoldDB" id="A0A0K6GUQ8"/>
<evidence type="ECO:0000313" key="3">
    <source>
        <dbReference type="Proteomes" id="UP000243535"/>
    </source>
</evidence>
<evidence type="ECO:0000259" key="1">
    <source>
        <dbReference type="Pfam" id="PF01814"/>
    </source>
</evidence>
<dbReference type="OrthoDB" id="9792554at2"/>
<dbReference type="RefSeq" id="WP_055433549.1">
    <property type="nucleotide sequence ID" value="NZ_CYHA01000002.1"/>
</dbReference>
<dbReference type="PANTHER" id="PTHR39966">
    <property type="entry name" value="BLL2471 PROTEIN-RELATED"/>
    <property type="match status" value="1"/>
</dbReference>
<dbReference type="PANTHER" id="PTHR39966:SF3">
    <property type="entry name" value="DUF438 DOMAIN-CONTAINING PROTEIN"/>
    <property type="match status" value="1"/>
</dbReference>
<dbReference type="STRING" id="375574.GCA_001418035_00905"/>
<dbReference type="Pfam" id="PF01814">
    <property type="entry name" value="Hemerythrin"/>
    <property type="match status" value="1"/>
</dbReference>
<evidence type="ECO:0000313" key="2">
    <source>
        <dbReference type="EMBL" id="CUA82247.1"/>
    </source>
</evidence>
<proteinExistence type="predicted"/>
<accession>A0A0K6GUQ8</accession>
<name>A0A0K6GUQ8_9NEIS</name>
<dbReference type="Gene3D" id="1.20.120.520">
    <property type="entry name" value="nmb1532 protein domain like"/>
    <property type="match status" value="1"/>
</dbReference>
<reference evidence="3" key="1">
    <citation type="submission" date="2015-08" db="EMBL/GenBank/DDBJ databases">
        <authorList>
            <person name="Varghese N."/>
        </authorList>
    </citation>
    <scope>NUCLEOTIDE SEQUENCE [LARGE SCALE GENOMIC DNA]</scope>
    <source>
        <strain evidence="3">DSM 17901</strain>
    </source>
</reference>
<dbReference type="EMBL" id="CYHA01000002">
    <property type="protein sequence ID" value="CUA82247.1"/>
    <property type="molecule type" value="Genomic_DNA"/>
</dbReference>
<feature type="domain" description="Hemerythrin-like" evidence="1">
    <location>
        <begin position="3"/>
        <end position="125"/>
    </location>
</feature>
<dbReference type="InterPro" id="IPR012312">
    <property type="entry name" value="Hemerythrin-like"/>
</dbReference>
<organism evidence="2 3">
    <name type="scientific">Gulbenkiania indica</name>
    <dbReference type="NCBI Taxonomy" id="375574"/>
    <lineage>
        <taxon>Bacteria</taxon>
        <taxon>Pseudomonadati</taxon>
        <taxon>Pseudomonadota</taxon>
        <taxon>Betaproteobacteria</taxon>
        <taxon>Neisseriales</taxon>
        <taxon>Chromobacteriaceae</taxon>
        <taxon>Gulbenkiania</taxon>
    </lineage>
</organism>
<dbReference type="Proteomes" id="UP000243535">
    <property type="component" value="Unassembled WGS sequence"/>
</dbReference>
<sequence length="141" mass="15497">MTAVNRLIDEHRHCDDLFAATEAAVQAGRVGEAKEAFAGFRTQMEAHFRLEEERLFPAFEQATGIHGGPTQVMRSEHADMRALMDEMEASLSGTGLATFPGLAETLLILMQQHNMKEENILYPMCQAHVPDMGALLAGEPA</sequence>
<keyword evidence="3" id="KW-1185">Reference proteome</keyword>